<dbReference type="PANTHER" id="PTHR43273">
    <property type="entry name" value="ANAEROBIC SULFATASE-MATURATING ENZYME HOMOLOG ASLB-RELATED"/>
    <property type="match status" value="1"/>
</dbReference>
<dbReference type="OrthoDB" id="9808591at2"/>
<dbReference type="SFLD" id="SFLDG01386">
    <property type="entry name" value="main_SPASM_domain-containing"/>
    <property type="match status" value="1"/>
</dbReference>
<dbReference type="NCBIfam" id="TIGR03942">
    <property type="entry name" value="sulfatase_rSAM"/>
    <property type="match status" value="1"/>
</dbReference>
<organism evidence="8 9">
    <name type="scientific">Cuneatibacter caecimuris</name>
    <dbReference type="NCBI Taxonomy" id="1796618"/>
    <lineage>
        <taxon>Bacteria</taxon>
        <taxon>Bacillati</taxon>
        <taxon>Bacillota</taxon>
        <taxon>Clostridia</taxon>
        <taxon>Lachnospirales</taxon>
        <taxon>Lachnospiraceae</taxon>
        <taxon>Cuneatibacter</taxon>
    </lineage>
</organism>
<evidence type="ECO:0000256" key="2">
    <source>
        <dbReference type="ARBA" id="ARBA00022691"/>
    </source>
</evidence>
<dbReference type="Proteomes" id="UP000292927">
    <property type="component" value="Unassembled WGS sequence"/>
</dbReference>
<evidence type="ECO:0000313" key="8">
    <source>
        <dbReference type="EMBL" id="RZS94447.1"/>
    </source>
</evidence>
<dbReference type="InterPro" id="IPR034485">
    <property type="entry name" value="Anaerobic_Cys-type_sulfatase-m"/>
</dbReference>
<keyword evidence="9" id="KW-1185">Reference proteome</keyword>
<evidence type="ECO:0000256" key="3">
    <source>
        <dbReference type="ARBA" id="ARBA00022723"/>
    </source>
</evidence>
<evidence type="ECO:0000256" key="5">
    <source>
        <dbReference type="ARBA" id="ARBA00023014"/>
    </source>
</evidence>
<dbReference type="AlphaFoldDB" id="A0A4Q7P465"/>
<protein>
    <recommendedName>
        <fullName evidence="7">Radical SAM core domain-containing protein</fullName>
    </recommendedName>
</protein>
<dbReference type="EMBL" id="SGXF01000004">
    <property type="protein sequence ID" value="RZS94447.1"/>
    <property type="molecule type" value="Genomic_DNA"/>
</dbReference>
<reference evidence="8 9" key="1">
    <citation type="submission" date="2019-02" db="EMBL/GenBank/DDBJ databases">
        <title>Genomic Encyclopedia of Type Strains, Phase IV (KMG-IV): sequencing the most valuable type-strain genomes for metagenomic binning, comparative biology and taxonomic classification.</title>
        <authorList>
            <person name="Goeker M."/>
        </authorList>
    </citation>
    <scope>NUCLEOTIDE SEQUENCE [LARGE SCALE GENOMIC DNA]</scope>
    <source>
        <strain evidence="8 9">DSM 29486</strain>
    </source>
</reference>
<dbReference type="PANTHER" id="PTHR43273:SF3">
    <property type="entry name" value="ANAEROBIC SULFATASE-MATURATING ENZYME HOMOLOG ASLB-RELATED"/>
    <property type="match status" value="1"/>
</dbReference>
<dbReference type="SFLD" id="SFLDG01072">
    <property type="entry name" value="dehydrogenase_like"/>
    <property type="match status" value="1"/>
</dbReference>
<feature type="domain" description="Radical SAM core" evidence="7">
    <location>
        <begin position="1"/>
        <end position="230"/>
    </location>
</feature>
<comment type="similarity">
    <text evidence="6">Belongs to the radical SAM superfamily. Anaerobic sulfatase-maturating enzyme family.</text>
</comment>
<keyword evidence="4" id="KW-0408">Iron</keyword>
<dbReference type="InterPro" id="IPR058240">
    <property type="entry name" value="rSAM_sf"/>
</dbReference>
<accession>A0A4Q7P465</accession>
<dbReference type="GO" id="GO:0046872">
    <property type="term" value="F:metal ion binding"/>
    <property type="evidence" value="ECO:0007669"/>
    <property type="project" value="UniProtKB-KW"/>
</dbReference>
<dbReference type="InterPro" id="IPR007197">
    <property type="entry name" value="rSAM"/>
</dbReference>
<comment type="caution">
    <text evidence="8">The sequence shown here is derived from an EMBL/GenBank/DDBJ whole genome shotgun (WGS) entry which is preliminary data.</text>
</comment>
<evidence type="ECO:0000256" key="6">
    <source>
        <dbReference type="ARBA" id="ARBA00023601"/>
    </source>
</evidence>
<gene>
    <name evidence="8" type="ORF">EV209_2290</name>
</gene>
<dbReference type="Pfam" id="PF13186">
    <property type="entry name" value="SPASM"/>
    <property type="match status" value="1"/>
</dbReference>
<dbReference type="GO" id="GO:0016491">
    <property type="term" value="F:oxidoreductase activity"/>
    <property type="evidence" value="ECO:0007669"/>
    <property type="project" value="InterPro"/>
</dbReference>
<dbReference type="SFLD" id="SFLDG01384">
    <property type="entry name" value="thioether_bond_formation_requi"/>
    <property type="match status" value="1"/>
</dbReference>
<dbReference type="SFLD" id="SFLDF00289">
    <property type="entry name" value="anaerobic_Cys-type_sulfatase-m"/>
    <property type="match status" value="1"/>
</dbReference>
<dbReference type="GO" id="GO:0051536">
    <property type="term" value="F:iron-sulfur cluster binding"/>
    <property type="evidence" value="ECO:0007669"/>
    <property type="project" value="UniProtKB-KW"/>
</dbReference>
<name>A0A4Q7P465_9FIRM</name>
<dbReference type="Gene3D" id="3.20.20.70">
    <property type="entry name" value="Aldolase class I"/>
    <property type="match status" value="1"/>
</dbReference>
<dbReference type="InterPro" id="IPR023885">
    <property type="entry name" value="4Fe4S-binding_SPASM_dom"/>
</dbReference>
<dbReference type="InterPro" id="IPR023867">
    <property type="entry name" value="Sulphatase_maturase_rSAM"/>
</dbReference>
<keyword evidence="2" id="KW-0949">S-adenosyl-L-methionine</keyword>
<comment type="cofactor">
    <cofactor evidence="1">
        <name>[4Fe-4S] cluster</name>
        <dbReference type="ChEBI" id="CHEBI:49883"/>
    </cofactor>
</comment>
<evidence type="ECO:0000313" key="9">
    <source>
        <dbReference type="Proteomes" id="UP000292927"/>
    </source>
</evidence>
<keyword evidence="5" id="KW-0411">Iron-sulfur</keyword>
<dbReference type="InterPro" id="IPR013785">
    <property type="entry name" value="Aldolase_TIM"/>
</dbReference>
<dbReference type="Pfam" id="PF04055">
    <property type="entry name" value="Radical_SAM"/>
    <property type="match status" value="1"/>
</dbReference>
<evidence type="ECO:0000256" key="1">
    <source>
        <dbReference type="ARBA" id="ARBA00001966"/>
    </source>
</evidence>
<proteinExistence type="inferred from homology"/>
<evidence type="ECO:0000256" key="4">
    <source>
        <dbReference type="ARBA" id="ARBA00023004"/>
    </source>
</evidence>
<dbReference type="SUPFAM" id="SSF102114">
    <property type="entry name" value="Radical SAM enzymes"/>
    <property type="match status" value="1"/>
</dbReference>
<dbReference type="PROSITE" id="PS51918">
    <property type="entry name" value="RADICAL_SAM"/>
    <property type="match status" value="1"/>
</dbReference>
<evidence type="ECO:0000259" key="7">
    <source>
        <dbReference type="PROSITE" id="PS51918"/>
    </source>
</evidence>
<sequence length="374" mass="42668">MPPVSLMIKPASGLCNLRCRYCFYADEMENRSQPSCGIMSEETLETVLKKVLETAEGFCSICFQGGEPTLAGLPFFRRAVELERKYNVRGLSIQNAIQTNGMLLNEEWAAFLAENQFLTGISLDGTIHTHNAYRRTPEGQDTFIKVMDSIGLLEKHGAEYNILTVVHNRCAAAPDKIYRYYQKQGFRYLQFIPCLDPLQTANSTAAPREYSLTPEAYGSFLCRIFDLWHDDLQAGRQPYIRQFENYLALIAEGRAESCDMNGCCSIQYVAEADGSVYPCDFFSLDEYRLGSLLENSFAEIDAKRQEIQFIQKSLPLPEECKCCPYLSLCRNGCMRHRMMNSQDGGKDYFCRSWQMFFAHCGSRLEEISRIIAKK</sequence>
<dbReference type="SFLD" id="SFLDG01067">
    <property type="entry name" value="SPASM/twitch_domain_containing"/>
    <property type="match status" value="1"/>
</dbReference>
<keyword evidence="3" id="KW-0479">Metal-binding</keyword>
<dbReference type="SFLD" id="SFLDS00029">
    <property type="entry name" value="Radical_SAM"/>
    <property type="match status" value="1"/>
</dbReference>
<dbReference type="NCBIfam" id="TIGR04085">
    <property type="entry name" value="rSAM_more_4Fe4S"/>
    <property type="match status" value="1"/>
</dbReference>
<dbReference type="CDD" id="cd01335">
    <property type="entry name" value="Radical_SAM"/>
    <property type="match status" value="1"/>
</dbReference>
<dbReference type="RefSeq" id="WP_130435559.1">
    <property type="nucleotide sequence ID" value="NZ_SGXF01000004.1"/>
</dbReference>